<keyword evidence="2" id="KW-0961">Cell wall biogenesis/degradation</keyword>
<feature type="non-terminal residue" evidence="4">
    <location>
        <position position="1"/>
    </location>
</feature>
<dbReference type="AlphaFoldDB" id="A0A381QX61"/>
<dbReference type="InterPro" id="IPR009009">
    <property type="entry name" value="RlpA-like_DPBB"/>
</dbReference>
<evidence type="ECO:0000313" key="4">
    <source>
        <dbReference type="EMBL" id="SUZ83554.1"/>
    </source>
</evidence>
<dbReference type="InterPro" id="IPR012997">
    <property type="entry name" value="RplA"/>
</dbReference>
<evidence type="ECO:0000256" key="1">
    <source>
        <dbReference type="ARBA" id="ARBA00023239"/>
    </source>
</evidence>
<dbReference type="InterPro" id="IPR036908">
    <property type="entry name" value="RlpA-like_sf"/>
</dbReference>
<dbReference type="GO" id="GO:0009279">
    <property type="term" value="C:cell outer membrane"/>
    <property type="evidence" value="ECO:0007669"/>
    <property type="project" value="TreeGrafter"/>
</dbReference>
<dbReference type="EMBL" id="UINC01001556">
    <property type="protein sequence ID" value="SUZ83554.1"/>
    <property type="molecule type" value="Genomic_DNA"/>
</dbReference>
<reference evidence="4" key="1">
    <citation type="submission" date="2018-05" db="EMBL/GenBank/DDBJ databases">
        <authorList>
            <person name="Lanie J.A."/>
            <person name="Ng W.-L."/>
            <person name="Kazmierczak K.M."/>
            <person name="Andrzejewski T.M."/>
            <person name="Davidsen T.M."/>
            <person name="Wayne K.J."/>
            <person name="Tettelin H."/>
            <person name="Glass J.I."/>
            <person name="Rusch D."/>
            <person name="Podicherti R."/>
            <person name="Tsui H.-C.T."/>
            <person name="Winkler M.E."/>
        </authorList>
    </citation>
    <scope>NUCLEOTIDE SEQUENCE</scope>
</reference>
<organism evidence="4">
    <name type="scientific">marine metagenome</name>
    <dbReference type="NCBI Taxonomy" id="408172"/>
    <lineage>
        <taxon>unclassified sequences</taxon>
        <taxon>metagenomes</taxon>
        <taxon>ecological metagenomes</taxon>
    </lineage>
</organism>
<evidence type="ECO:0000256" key="2">
    <source>
        <dbReference type="ARBA" id="ARBA00023316"/>
    </source>
</evidence>
<dbReference type="SUPFAM" id="SSF50685">
    <property type="entry name" value="Barwin-like endoglucanases"/>
    <property type="match status" value="1"/>
</dbReference>
<evidence type="ECO:0000259" key="3">
    <source>
        <dbReference type="Pfam" id="PF03330"/>
    </source>
</evidence>
<dbReference type="InterPro" id="IPR034718">
    <property type="entry name" value="RlpA"/>
</dbReference>
<gene>
    <name evidence="4" type="ORF">METZ01_LOCUS36408</name>
</gene>
<sequence>VSIALRLGLLAIVVLLPNASCTMIGASEVQGPSPEAPGGDSDLRVRGNEELEGIPDPVPVFEEPSRYGNMVEYDEFGATYRVLDTSEGYEESGIASWYGDPFHGRRTSSGETYDMYGMSAAHRTLPLPSYVQVTNLDNERSVVLRINDRGPFVDPDLRIIDVSYAAALKLGLVGPGTAPVLVKALEPWQVRIR</sequence>
<dbReference type="NCBIfam" id="TIGR00413">
    <property type="entry name" value="rlpA"/>
    <property type="match status" value="1"/>
</dbReference>
<feature type="domain" description="RlpA-like protein double-psi beta-barrel" evidence="3">
    <location>
        <begin position="91"/>
        <end position="181"/>
    </location>
</feature>
<accession>A0A381QX61</accession>
<dbReference type="HAMAP" id="MF_02071">
    <property type="entry name" value="RlpA"/>
    <property type="match status" value="1"/>
</dbReference>
<dbReference type="CDD" id="cd22268">
    <property type="entry name" value="DPBB_RlpA-like"/>
    <property type="match status" value="1"/>
</dbReference>
<dbReference type="GO" id="GO:0071555">
    <property type="term" value="P:cell wall organization"/>
    <property type="evidence" value="ECO:0007669"/>
    <property type="project" value="UniProtKB-KW"/>
</dbReference>
<keyword evidence="1" id="KW-0456">Lyase</keyword>
<dbReference type="Pfam" id="PF03330">
    <property type="entry name" value="DPBB_1"/>
    <property type="match status" value="1"/>
</dbReference>
<dbReference type="Gene3D" id="2.40.40.10">
    <property type="entry name" value="RlpA-like domain"/>
    <property type="match status" value="1"/>
</dbReference>
<protein>
    <recommendedName>
        <fullName evidence="3">RlpA-like protein double-psi beta-barrel domain-containing protein</fullName>
    </recommendedName>
</protein>
<dbReference type="PANTHER" id="PTHR34183:SF1">
    <property type="entry name" value="ENDOLYTIC PEPTIDOGLYCAN TRANSGLYCOSYLASE RLPA"/>
    <property type="match status" value="1"/>
</dbReference>
<dbReference type="GO" id="GO:0016829">
    <property type="term" value="F:lyase activity"/>
    <property type="evidence" value="ECO:0007669"/>
    <property type="project" value="UniProtKB-KW"/>
</dbReference>
<dbReference type="PANTHER" id="PTHR34183">
    <property type="entry name" value="ENDOLYTIC PEPTIDOGLYCAN TRANSGLYCOSYLASE RLPA"/>
    <property type="match status" value="1"/>
</dbReference>
<name>A0A381QX61_9ZZZZ</name>
<proteinExistence type="inferred from homology"/>